<protein>
    <submittedName>
        <fullName evidence="1">Uncharacterized protein</fullName>
    </submittedName>
</protein>
<name>A0A6B3LEW3_9BACT</name>
<reference evidence="1 2" key="1">
    <citation type="submission" date="2020-12" db="EMBL/GenBank/DDBJ databases">
        <title>Sulforoseuscoccus oceanibium gen. nov., sp. nov., a representative of the phylum Verrucomicrobia with special cytoplasmic membrane, and proposal of Sulforoseuscoccusaceae fam. nov.</title>
        <authorList>
            <person name="Xi F."/>
        </authorList>
    </citation>
    <scope>NUCLEOTIDE SEQUENCE [LARGE SCALE GENOMIC DNA]</scope>
    <source>
        <strain evidence="1 2">T37</strain>
    </source>
</reference>
<sequence>MKNAPFLTSILALAACIPTFANEEEANQNDWIGEISTPNETVQVGAVPSITWNVTYPLTIDDLIVITGTNITTKQQVVMEVRLIGAGWGLKENFHYVDSHMDLGSGWTQIFFGDHHMVNASEVIYSEPLPAGTSIDFGGRGGKDKPGPNPNQWSDWFKSNKIKGPNVVTLLNGDPAPQYDPAFDIQTAVEDYLTPYVNTTTETITLGPFQVIYLFDFNTFGTKWYDLQDTGIIVTFSVITT</sequence>
<dbReference type="EMBL" id="CP066776">
    <property type="protein sequence ID" value="QQL45190.1"/>
    <property type="molecule type" value="Genomic_DNA"/>
</dbReference>
<organism evidence="1 2">
    <name type="scientific">Sulfuriroseicoccus oceanibius</name>
    <dbReference type="NCBI Taxonomy" id="2707525"/>
    <lineage>
        <taxon>Bacteria</taxon>
        <taxon>Pseudomonadati</taxon>
        <taxon>Verrucomicrobiota</taxon>
        <taxon>Verrucomicrobiia</taxon>
        <taxon>Verrucomicrobiales</taxon>
        <taxon>Verrucomicrobiaceae</taxon>
        <taxon>Sulfuriroseicoccus</taxon>
    </lineage>
</organism>
<dbReference type="RefSeq" id="WP_164365415.1">
    <property type="nucleotide sequence ID" value="NZ_CP066776.1"/>
</dbReference>
<dbReference type="KEGG" id="soa:G3M56_000965"/>
<evidence type="ECO:0000313" key="1">
    <source>
        <dbReference type="EMBL" id="QQL45190.1"/>
    </source>
</evidence>
<evidence type="ECO:0000313" key="2">
    <source>
        <dbReference type="Proteomes" id="UP000475117"/>
    </source>
</evidence>
<dbReference type="PROSITE" id="PS51257">
    <property type="entry name" value="PROKAR_LIPOPROTEIN"/>
    <property type="match status" value="1"/>
</dbReference>
<dbReference type="Proteomes" id="UP000475117">
    <property type="component" value="Chromosome"/>
</dbReference>
<proteinExistence type="predicted"/>
<keyword evidence="2" id="KW-1185">Reference proteome</keyword>
<gene>
    <name evidence="1" type="ORF">G3M56_000965</name>
</gene>
<dbReference type="AlphaFoldDB" id="A0A6B3LEW3"/>
<accession>A0A6B3LEW3</accession>